<proteinExistence type="predicted"/>
<dbReference type="KEGG" id="pht:BLM14_20250"/>
<comment type="caution">
    <text evidence="1">The sequence shown here is derived from an EMBL/GenBank/DDBJ whole genome shotgun (WGS) entry which is preliminary data.</text>
</comment>
<evidence type="ECO:0000313" key="1">
    <source>
        <dbReference type="EMBL" id="PIO46118.1"/>
    </source>
</evidence>
<dbReference type="EMBL" id="MZMT01000009">
    <property type="protein sequence ID" value="PIO46118.1"/>
    <property type="molecule type" value="Genomic_DNA"/>
</dbReference>
<evidence type="ECO:0000313" key="2">
    <source>
        <dbReference type="Proteomes" id="UP000232163"/>
    </source>
</evidence>
<dbReference type="Proteomes" id="UP000232163">
    <property type="component" value="Unassembled WGS sequence"/>
</dbReference>
<dbReference type="AlphaFoldDB" id="A0A2N9W300"/>
<dbReference type="RefSeq" id="WP_100001768.1">
    <property type="nucleotide sequence ID" value="NZ_CP017941.1"/>
</dbReference>
<name>A0A2N9W300_9HYPH</name>
<accession>A0A2N9W300</accession>
<organism evidence="1 2">
    <name type="scientific">Phyllobacterium zundukense</name>
    <dbReference type="NCBI Taxonomy" id="1867719"/>
    <lineage>
        <taxon>Bacteria</taxon>
        <taxon>Pseudomonadati</taxon>
        <taxon>Pseudomonadota</taxon>
        <taxon>Alphaproteobacteria</taxon>
        <taxon>Hyphomicrobiales</taxon>
        <taxon>Phyllobacteriaceae</taxon>
        <taxon>Phyllobacterium</taxon>
    </lineage>
</organism>
<gene>
    <name evidence="1" type="ORF">B5P45_04000</name>
</gene>
<keyword evidence="2" id="KW-1185">Reference proteome</keyword>
<protein>
    <recommendedName>
        <fullName evidence="3">Bacteriocin</fullName>
    </recommendedName>
</protein>
<reference evidence="1 2" key="1">
    <citation type="journal article" date="2017" name="Int J Environ Stud">
        <title>Does the Miocene-Pliocene relict legume Oxytropis triphylla form nitrogen-fixing nodules with a combination of bacterial strains?</title>
        <authorList>
            <person name="Safronova V."/>
            <person name="Belimov A."/>
            <person name="Sazanova A."/>
            <person name="Kuznetsova I."/>
            <person name="Popova J."/>
            <person name="Andronov E."/>
            <person name="Verkhozina A."/>
            <person name="Tikhonovich I."/>
        </authorList>
    </citation>
    <scope>NUCLEOTIDE SEQUENCE [LARGE SCALE GENOMIC DNA]</scope>
    <source>
        <strain evidence="1 2">Tri-38</strain>
    </source>
</reference>
<sequence length="68" mass="7092">MREIDVCEMEQVAGGLAQGPFETVGGWMDNPFTAAGSAVDWAVGYFGSGAEGPIDWGNPSNYANTYGA</sequence>
<evidence type="ECO:0008006" key="3">
    <source>
        <dbReference type="Google" id="ProtNLM"/>
    </source>
</evidence>